<evidence type="ECO:0000313" key="18">
    <source>
        <dbReference type="Proteomes" id="UP000824231"/>
    </source>
</evidence>
<evidence type="ECO:0000256" key="3">
    <source>
        <dbReference type="ARBA" id="ARBA00022490"/>
    </source>
</evidence>
<dbReference type="Proteomes" id="UP000824231">
    <property type="component" value="Unassembled WGS sequence"/>
</dbReference>
<protein>
    <recommendedName>
        <fullName evidence="12">UDP-N-acetylglucosamine 1-carboxyvinyltransferase</fullName>
        <ecNumber evidence="11">2.5.1.7</ecNumber>
    </recommendedName>
    <alternativeName>
        <fullName evidence="13">Enoylpyruvate transferase</fullName>
    </alternativeName>
    <alternativeName>
        <fullName evidence="14">UDP-N-acetylglucosamine enolpyruvyl transferase</fullName>
    </alternativeName>
</protein>
<dbReference type="PANTHER" id="PTHR43783:SF1">
    <property type="entry name" value="UDP-N-ACETYLGLUCOSAMINE 1-CARBOXYVINYLTRANSFERASE"/>
    <property type="match status" value="1"/>
</dbReference>
<dbReference type="InterPro" id="IPR050068">
    <property type="entry name" value="MurA_subfamily"/>
</dbReference>
<comment type="similarity">
    <text evidence="10">Belongs to the EPSP synthase family. MurA subfamily.</text>
</comment>
<name>A0A9D1VI66_9LACO</name>
<organism evidence="17 18">
    <name type="scientific">Candidatus Limosilactobacillus merdigallinarum</name>
    <dbReference type="NCBI Taxonomy" id="2838652"/>
    <lineage>
        <taxon>Bacteria</taxon>
        <taxon>Bacillati</taxon>
        <taxon>Bacillota</taxon>
        <taxon>Bacilli</taxon>
        <taxon>Lactobacillales</taxon>
        <taxon>Lactobacillaceae</taxon>
        <taxon>Limosilactobacillus</taxon>
    </lineage>
</organism>
<evidence type="ECO:0000256" key="5">
    <source>
        <dbReference type="ARBA" id="ARBA00022679"/>
    </source>
</evidence>
<comment type="caution">
    <text evidence="17">The sequence shown here is derived from an EMBL/GenBank/DDBJ whole genome shotgun (WGS) entry which is preliminary data.</text>
</comment>
<sequence length="412" mass="43540">MSKLVIKGNHELHGKVTLSGDQQTILAIQAAAILSTSGTVIVDNVPATASITTMIQLIRSLKGVVLFDRKQQILKMDATQHLTPVPLSGQSLLATGSVLARCRQVDLVDTGVSPANSQLIVELVQLLSSMGAKVQENAQGFHIQADYLKGTVISLVGKSLPSVLALMMAATMADGITVLKDPPYSPAVFELAKILNKMGARVHGAGTDTIRIQGVTFLHSTDYYALDDQDEAGVYLCLGALTGGDVTVEGAQAVHLRLLTNHLEKMGNTVVVQRNGIRIIGTHVLIPQDVLPTLSQQCGLSLMTALLVLALHALGKSQIWHCPKESRAAISNVLQAADINFNNGILTVNGGHFQVPVKVQTPTALSGLSALAMGLANSQSLTLSPAEPAGESFNHLLDQLIELGANLEISFD</sequence>
<accession>A0A9D1VI66</accession>
<keyword evidence="5" id="KW-0808">Transferase</keyword>
<dbReference type="Gene3D" id="3.65.10.10">
    <property type="entry name" value="Enolpyruvate transferase domain"/>
    <property type="match status" value="2"/>
</dbReference>
<dbReference type="EMBL" id="DXFH01000022">
    <property type="protein sequence ID" value="HIX35820.1"/>
    <property type="molecule type" value="Genomic_DNA"/>
</dbReference>
<evidence type="ECO:0000256" key="8">
    <source>
        <dbReference type="ARBA" id="ARBA00023306"/>
    </source>
</evidence>
<keyword evidence="3" id="KW-0963">Cytoplasm</keyword>
<dbReference type="GO" id="GO:0008760">
    <property type="term" value="F:UDP-N-acetylglucosamine 1-carboxyvinyltransferase activity"/>
    <property type="evidence" value="ECO:0007669"/>
    <property type="project" value="UniProtKB-EC"/>
</dbReference>
<dbReference type="Pfam" id="PF00275">
    <property type="entry name" value="EPSP_synthase"/>
    <property type="match status" value="1"/>
</dbReference>
<evidence type="ECO:0000259" key="16">
    <source>
        <dbReference type="Pfam" id="PF00275"/>
    </source>
</evidence>
<dbReference type="InterPro" id="IPR036968">
    <property type="entry name" value="Enolpyruvate_Tfrase_sf"/>
</dbReference>
<dbReference type="GO" id="GO:0051301">
    <property type="term" value="P:cell division"/>
    <property type="evidence" value="ECO:0007669"/>
    <property type="project" value="UniProtKB-KW"/>
</dbReference>
<dbReference type="EC" id="2.5.1.7" evidence="11"/>
<dbReference type="InterPro" id="IPR001986">
    <property type="entry name" value="Enolpyruvate_Tfrase_dom"/>
</dbReference>
<evidence type="ECO:0000256" key="15">
    <source>
        <dbReference type="ARBA" id="ARBA00047527"/>
    </source>
</evidence>
<dbReference type="GO" id="GO:0009252">
    <property type="term" value="P:peptidoglycan biosynthetic process"/>
    <property type="evidence" value="ECO:0007669"/>
    <property type="project" value="UniProtKB-KW"/>
</dbReference>
<dbReference type="PANTHER" id="PTHR43783">
    <property type="entry name" value="UDP-N-ACETYLGLUCOSAMINE 1-CARBOXYVINYLTRANSFERASE"/>
    <property type="match status" value="1"/>
</dbReference>
<dbReference type="GO" id="GO:0008360">
    <property type="term" value="P:regulation of cell shape"/>
    <property type="evidence" value="ECO:0007669"/>
    <property type="project" value="UniProtKB-KW"/>
</dbReference>
<dbReference type="GO" id="GO:0005737">
    <property type="term" value="C:cytoplasm"/>
    <property type="evidence" value="ECO:0007669"/>
    <property type="project" value="UniProtKB-SubCell"/>
</dbReference>
<evidence type="ECO:0000256" key="7">
    <source>
        <dbReference type="ARBA" id="ARBA00022984"/>
    </source>
</evidence>
<reference evidence="17" key="2">
    <citation type="submission" date="2021-04" db="EMBL/GenBank/DDBJ databases">
        <authorList>
            <person name="Gilroy R."/>
        </authorList>
    </citation>
    <scope>NUCLEOTIDE SEQUENCE</scope>
    <source>
        <strain evidence="17">ChiSxjej3B15-572</strain>
    </source>
</reference>
<keyword evidence="6" id="KW-0133">Cell shape</keyword>
<dbReference type="GO" id="GO:0071555">
    <property type="term" value="P:cell wall organization"/>
    <property type="evidence" value="ECO:0007669"/>
    <property type="project" value="UniProtKB-KW"/>
</dbReference>
<keyword evidence="4" id="KW-0132">Cell division</keyword>
<keyword evidence="9" id="KW-0961">Cell wall biogenesis/degradation</keyword>
<evidence type="ECO:0000256" key="12">
    <source>
        <dbReference type="ARBA" id="ARBA00039754"/>
    </source>
</evidence>
<comment type="catalytic activity">
    <reaction evidence="15">
        <text>phosphoenolpyruvate + UDP-N-acetyl-alpha-D-glucosamine = UDP-N-acetyl-3-O-(1-carboxyvinyl)-alpha-D-glucosamine + phosphate</text>
        <dbReference type="Rhea" id="RHEA:18681"/>
        <dbReference type="ChEBI" id="CHEBI:43474"/>
        <dbReference type="ChEBI" id="CHEBI:57705"/>
        <dbReference type="ChEBI" id="CHEBI:58702"/>
        <dbReference type="ChEBI" id="CHEBI:68483"/>
        <dbReference type="EC" id="2.5.1.7"/>
    </reaction>
</comment>
<dbReference type="SUPFAM" id="SSF55205">
    <property type="entry name" value="EPT/RTPC-like"/>
    <property type="match status" value="1"/>
</dbReference>
<keyword evidence="8" id="KW-0131">Cell cycle</keyword>
<comment type="subcellular location">
    <subcellularLocation>
        <location evidence="1">Cytoplasm</location>
    </subcellularLocation>
</comment>
<feature type="domain" description="Enolpyruvate transferase" evidence="16">
    <location>
        <begin position="7"/>
        <end position="305"/>
    </location>
</feature>
<evidence type="ECO:0000256" key="4">
    <source>
        <dbReference type="ARBA" id="ARBA00022618"/>
    </source>
</evidence>
<proteinExistence type="inferred from homology"/>
<reference evidence="17" key="1">
    <citation type="journal article" date="2021" name="PeerJ">
        <title>Extensive microbial diversity within the chicken gut microbiome revealed by metagenomics and culture.</title>
        <authorList>
            <person name="Gilroy R."/>
            <person name="Ravi A."/>
            <person name="Getino M."/>
            <person name="Pursley I."/>
            <person name="Horton D.L."/>
            <person name="Alikhan N.F."/>
            <person name="Baker D."/>
            <person name="Gharbi K."/>
            <person name="Hall N."/>
            <person name="Watson M."/>
            <person name="Adriaenssens E.M."/>
            <person name="Foster-Nyarko E."/>
            <person name="Jarju S."/>
            <person name="Secka A."/>
            <person name="Antonio M."/>
            <person name="Oren A."/>
            <person name="Chaudhuri R.R."/>
            <person name="La Ragione R."/>
            <person name="Hildebrand F."/>
            <person name="Pallen M.J."/>
        </authorList>
    </citation>
    <scope>NUCLEOTIDE SEQUENCE</scope>
    <source>
        <strain evidence="17">ChiSxjej3B15-572</strain>
    </source>
</reference>
<evidence type="ECO:0000256" key="9">
    <source>
        <dbReference type="ARBA" id="ARBA00023316"/>
    </source>
</evidence>
<evidence type="ECO:0000256" key="6">
    <source>
        <dbReference type="ARBA" id="ARBA00022960"/>
    </source>
</evidence>
<evidence type="ECO:0000256" key="13">
    <source>
        <dbReference type="ARBA" id="ARBA00042443"/>
    </source>
</evidence>
<evidence type="ECO:0000256" key="14">
    <source>
        <dbReference type="ARBA" id="ARBA00042842"/>
    </source>
</evidence>
<evidence type="ECO:0000256" key="10">
    <source>
        <dbReference type="ARBA" id="ARBA00038367"/>
    </source>
</evidence>
<evidence type="ECO:0000256" key="2">
    <source>
        <dbReference type="ARBA" id="ARBA00004752"/>
    </source>
</evidence>
<dbReference type="InterPro" id="IPR013792">
    <property type="entry name" value="RNA3'P_cycl/enolpyr_Trfase_a/b"/>
</dbReference>
<gene>
    <name evidence="17" type="ORF">H9856_05440</name>
</gene>
<evidence type="ECO:0000256" key="11">
    <source>
        <dbReference type="ARBA" id="ARBA00039108"/>
    </source>
</evidence>
<evidence type="ECO:0000256" key="1">
    <source>
        <dbReference type="ARBA" id="ARBA00004496"/>
    </source>
</evidence>
<comment type="pathway">
    <text evidence="2">Cell wall biogenesis; peptidoglycan biosynthesis.</text>
</comment>
<dbReference type="AlphaFoldDB" id="A0A9D1VI66"/>
<keyword evidence="7" id="KW-0573">Peptidoglycan synthesis</keyword>
<evidence type="ECO:0000313" key="17">
    <source>
        <dbReference type="EMBL" id="HIX35820.1"/>
    </source>
</evidence>